<dbReference type="SUPFAM" id="SSF53187">
    <property type="entry name" value="Zn-dependent exopeptidases"/>
    <property type="match status" value="1"/>
</dbReference>
<dbReference type="FunFam" id="3.40.630.40:FF:000005">
    <property type="entry name" value="N-acetylmuramoyl-L-alanine amidase (AmiA)"/>
    <property type="match status" value="1"/>
</dbReference>
<evidence type="ECO:0000256" key="3">
    <source>
        <dbReference type="ARBA" id="ARBA00022801"/>
    </source>
</evidence>
<comment type="catalytic activity">
    <reaction evidence="1">
        <text>Hydrolyzes the link between N-acetylmuramoyl residues and L-amino acid residues in certain cell-wall glycopeptides.</text>
        <dbReference type="EC" id="3.5.1.28"/>
    </reaction>
</comment>
<accession>A0A4U7BUL5</accession>
<dbReference type="Proteomes" id="UP000310353">
    <property type="component" value="Unassembled WGS sequence"/>
</dbReference>
<feature type="region of interest" description="Disordered" evidence="4">
    <location>
        <begin position="410"/>
        <end position="442"/>
    </location>
</feature>
<protein>
    <recommendedName>
        <fullName evidence="2">N-acetylmuramoyl-L-alanine amidase</fullName>
        <ecNumber evidence="2">3.5.1.28</ecNumber>
    </recommendedName>
</protein>
<evidence type="ECO:0000313" key="6">
    <source>
        <dbReference type="EMBL" id="TKX32734.1"/>
    </source>
</evidence>
<feature type="region of interest" description="Disordered" evidence="4">
    <location>
        <begin position="119"/>
        <end position="162"/>
    </location>
</feature>
<dbReference type="InterPro" id="IPR050695">
    <property type="entry name" value="N-acetylmuramoyl_amidase_3"/>
</dbReference>
<dbReference type="CDD" id="cd02696">
    <property type="entry name" value="MurNAc-LAA"/>
    <property type="match status" value="1"/>
</dbReference>
<keyword evidence="7" id="KW-1185">Reference proteome</keyword>
<dbReference type="GO" id="GO:0009253">
    <property type="term" value="P:peptidoglycan catabolic process"/>
    <property type="evidence" value="ECO:0007669"/>
    <property type="project" value="InterPro"/>
</dbReference>
<comment type="caution">
    <text evidence="6">The sequence shown here is derived from an EMBL/GenBank/DDBJ whole genome shotgun (WGS) entry which is preliminary data.</text>
</comment>
<evidence type="ECO:0000259" key="5">
    <source>
        <dbReference type="SMART" id="SM00646"/>
    </source>
</evidence>
<dbReference type="EC" id="3.5.1.28" evidence="2"/>
<evidence type="ECO:0000256" key="2">
    <source>
        <dbReference type="ARBA" id="ARBA00011901"/>
    </source>
</evidence>
<dbReference type="SMART" id="SM00646">
    <property type="entry name" value="Ami_3"/>
    <property type="match status" value="1"/>
</dbReference>
<feature type="compositionally biased region" description="Basic and acidic residues" evidence="4">
    <location>
        <begin position="411"/>
        <end position="433"/>
    </location>
</feature>
<feature type="compositionally biased region" description="Basic and acidic residues" evidence="4">
    <location>
        <begin position="125"/>
        <end position="150"/>
    </location>
</feature>
<gene>
    <name evidence="6" type="ORF">CQA76_01905</name>
</gene>
<dbReference type="EMBL" id="NXMA01000003">
    <property type="protein sequence ID" value="TKX32734.1"/>
    <property type="molecule type" value="Genomic_DNA"/>
</dbReference>
<dbReference type="PANTHER" id="PTHR30404:SF0">
    <property type="entry name" value="N-ACETYLMURAMOYL-L-ALANINE AMIDASE AMIC"/>
    <property type="match status" value="1"/>
</dbReference>
<evidence type="ECO:0000256" key="1">
    <source>
        <dbReference type="ARBA" id="ARBA00001561"/>
    </source>
</evidence>
<organism evidence="6 7">
    <name type="scientific">Campylobacter aviculae</name>
    <dbReference type="NCBI Taxonomy" id="2510190"/>
    <lineage>
        <taxon>Bacteria</taxon>
        <taxon>Pseudomonadati</taxon>
        <taxon>Campylobacterota</taxon>
        <taxon>Epsilonproteobacteria</taxon>
        <taxon>Campylobacterales</taxon>
        <taxon>Campylobacteraceae</taxon>
        <taxon>Campylobacter</taxon>
    </lineage>
</organism>
<dbReference type="GO" id="GO:0030288">
    <property type="term" value="C:outer membrane-bounded periplasmic space"/>
    <property type="evidence" value="ECO:0007669"/>
    <property type="project" value="TreeGrafter"/>
</dbReference>
<proteinExistence type="predicted"/>
<name>A0A4U7BUL5_9BACT</name>
<dbReference type="Gene3D" id="3.40.630.40">
    <property type="entry name" value="Zn-dependent exopeptidases"/>
    <property type="match status" value="1"/>
</dbReference>
<feature type="domain" description="MurNAc-LAA" evidence="5">
    <location>
        <begin position="512"/>
        <end position="667"/>
    </location>
</feature>
<dbReference type="AlphaFoldDB" id="A0A4U7BUL5"/>
<dbReference type="Pfam" id="PF01520">
    <property type="entry name" value="Amidase_3"/>
    <property type="match status" value="1"/>
</dbReference>
<reference evidence="6 7" key="1">
    <citation type="submission" date="2018-05" db="EMBL/GenBank/DDBJ databases">
        <title>Novel Campyloabacter and Helicobacter Species and Strains.</title>
        <authorList>
            <person name="Mannion A.J."/>
            <person name="Shen Z."/>
            <person name="Fox J.G."/>
        </authorList>
    </citation>
    <scope>NUCLEOTIDE SEQUENCE [LARGE SCALE GENOMIC DNA]</scope>
    <source>
        <strain evidence="7">MIT17-670</strain>
    </source>
</reference>
<dbReference type="RefSeq" id="WP_137621763.1">
    <property type="nucleotide sequence ID" value="NZ_NXMA01000003.1"/>
</dbReference>
<dbReference type="InterPro" id="IPR002508">
    <property type="entry name" value="MurNAc-LAA_cat"/>
</dbReference>
<dbReference type="GO" id="GO:0008745">
    <property type="term" value="F:N-acetylmuramoyl-L-alanine amidase activity"/>
    <property type="evidence" value="ECO:0007669"/>
    <property type="project" value="UniProtKB-EC"/>
</dbReference>
<dbReference type="OrthoDB" id="9806267at2"/>
<evidence type="ECO:0000256" key="4">
    <source>
        <dbReference type="SAM" id="MobiDB-lite"/>
    </source>
</evidence>
<sequence>MIKILFLFFVFFNLCFGAYEKELDNFDNHFITSKKDIQIKLHQQLKSLYIQSVINEDEKTKIEILKRLIISSNVLNLDDKSYAEELKESGINQSSINALRKAVVVDKKKNNLENNEISAFSQSKDTQKNTSKEDNKNVKIGKEAQVDKKAQAQNNSSATKKESDKVYILSSDKINQSVELKLSTNLNEKDIKSFILDEKGNFRHISDFNGVLEGGKKEYKIDDYRVVISQYNPKTVRIVIYAKERIPIVFDFDNNKIKISKKTDTTSLNLKKQEVKTLSKDTKKSQENKQNKIQTSQDKLKQIKKDPIYVLSVNKISNALILNLSDTLSEDDISIFSSKDQKFFRQIVSFEGVLEGNRRNFTFGKNVITVTQYNPKTVRVVLSSTKKIEFFKKIDDKSFTLGFGKNSTPLSKEKRTTKEQPKNKEQKAIKEQSKNTNKNTLNSTFKSGKVIVIDAGHGGKDSGALSNKKGSLKEKNIVLSTALKLGSELKKRGYKVFYTRSSDKFINLRDRTKFANDKKADLFISIHANAAPNAKKAKSTEGIETFFLSPARSERSKKAAEKENQGDFEEINYFSKQSILNFLNREKIVASNKLAIDVQKNILTQTRKKYKIVDGGVREAPFWVLVGAQMPAILIEIGYITHPSEGQRIANKKFQDVLAEGIADGVESYFYHNR</sequence>
<dbReference type="PANTHER" id="PTHR30404">
    <property type="entry name" value="N-ACETYLMURAMOYL-L-ALANINE AMIDASE"/>
    <property type="match status" value="1"/>
</dbReference>
<keyword evidence="3" id="KW-0378">Hydrolase</keyword>
<evidence type="ECO:0000313" key="7">
    <source>
        <dbReference type="Proteomes" id="UP000310353"/>
    </source>
</evidence>